<dbReference type="RefSeq" id="WP_130936919.1">
    <property type="nucleotide sequence ID" value="NZ_BMEE01000004.1"/>
</dbReference>
<proteinExistence type="inferred from homology"/>
<dbReference type="InterPro" id="IPR023267">
    <property type="entry name" value="RCMT"/>
</dbReference>
<dbReference type="PANTHER" id="PTHR22807">
    <property type="entry name" value="NOP2 YEAST -RELATED NOL1/NOP2/FMU SUN DOMAIN-CONTAINING"/>
    <property type="match status" value="1"/>
</dbReference>
<feature type="binding site" evidence="5">
    <location>
        <position position="302"/>
    </location>
    <ligand>
        <name>S-adenosyl-L-methionine</name>
        <dbReference type="ChEBI" id="CHEBI:59789"/>
    </ligand>
</feature>
<dbReference type="Proteomes" id="UP000292372">
    <property type="component" value="Unassembled WGS sequence"/>
</dbReference>
<dbReference type="PRINTS" id="PR02008">
    <property type="entry name" value="RCMTFAMILY"/>
</dbReference>
<dbReference type="EMBL" id="SIRS01000004">
    <property type="protein sequence ID" value="TBN15434.1"/>
    <property type="molecule type" value="Genomic_DNA"/>
</dbReference>
<evidence type="ECO:0000259" key="6">
    <source>
        <dbReference type="PROSITE" id="PS51686"/>
    </source>
</evidence>
<evidence type="ECO:0000256" key="1">
    <source>
        <dbReference type="ARBA" id="ARBA00022603"/>
    </source>
</evidence>
<evidence type="ECO:0000256" key="3">
    <source>
        <dbReference type="ARBA" id="ARBA00022691"/>
    </source>
</evidence>
<dbReference type="Pfam" id="PF22458">
    <property type="entry name" value="RsmF-B_ferredox"/>
    <property type="match status" value="1"/>
</dbReference>
<reference evidence="7 8" key="1">
    <citation type="journal article" date="2015" name="Int. J. Syst. Evol. Microbiol.">
        <title>Hyunsoonleella pacifica sp. nov., isolated from seawater of South Pacific Gyre.</title>
        <authorList>
            <person name="Gao X."/>
            <person name="Zhang Z."/>
            <person name="Dai X."/>
            <person name="Zhang X.H."/>
        </authorList>
    </citation>
    <scope>NUCLEOTIDE SEQUENCE [LARGE SCALE GENOMIC DNA]</scope>
    <source>
        <strain evidence="7 8">SW033</strain>
    </source>
</reference>
<keyword evidence="8" id="KW-1185">Reference proteome</keyword>
<evidence type="ECO:0000256" key="2">
    <source>
        <dbReference type="ARBA" id="ARBA00022679"/>
    </source>
</evidence>
<gene>
    <name evidence="7" type="ORF">EYD46_09860</name>
</gene>
<keyword evidence="2 5" id="KW-0808">Transferase</keyword>
<keyword evidence="4 5" id="KW-0694">RNA-binding</keyword>
<name>A0A4Q9FNA2_9FLAO</name>
<dbReference type="Gene3D" id="3.30.70.1170">
    <property type="entry name" value="Sun protein, domain 3"/>
    <property type="match status" value="1"/>
</dbReference>
<evidence type="ECO:0000256" key="4">
    <source>
        <dbReference type="ARBA" id="ARBA00022884"/>
    </source>
</evidence>
<dbReference type="SUPFAM" id="SSF53335">
    <property type="entry name" value="S-adenosyl-L-methionine-dependent methyltransferases"/>
    <property type="match status" value="1"/>
</dbReference>
<feature type="binding site" evidence="5">
    <location>
        <position position="284"/>
    </location>
    <ligand>
        <name>S-adenosyl-L-methionine</name>
        <dbReference type="ChEBI" id="CHEBI:59789"/>
    </ligand>
</feature>
<dbReference type="GO" id="GO:0008173">
    <property type="term" value="F:RNA methyltransferase activity"/>
    <property type="evidence" value="ECO:0007669"/>
    <property type="project" value="InterPro"/>
</dbReference>
<dbReference type="CDD" id="cd02440">
    <property type="entry name" value="AdoMet_MTases"/>
    <property type="match status" value="1"/>
</dbReference>
<feature type="domain" description="SAM-dependent MTase RsmB/NOP-type" evidence="6">
    <location>
        <begin position="142"/>
        <end position="404"/>
    </location>
</feature>
<dbReference type="GO" id="GO:0003723">
    <property type="term" value="F:RNA binding"/>
    <property type="evidence" value="ECO:0007669"/>
    <property type="project" value="UniProtKB-UniRule"/>
</dbReference>
<dbReference type="InterPro" id="IPR049560">
    <property type="entry name" value="MeTrfase_RsmB-F_NOP2_cat"/>
</dbReference>
<evidence type="ECO:0000256" key="5">
    <source>
        <dbReference type="PROSITE-ProRule" id="PRU01023"/>
    </source>
</evidence>
<dbReference type="PANTHER" id="PTHR22807:SF53">
    <property type="entry name" value="RIBOSOMAL RNA SMALL SUBUNIT METHYLTRANSFERASE B-RELATED"/>
    <property type="match status" value="1"/>
</dbReference>
<dbReference type="InterPro" id="IPR001678">
    <property type="entry name" value="MeTrfase_RsmB-F_NOP2_dom"/>
</dbReference>
<comment type="caution">
    <text evidence="5">Lacks conserved residue(s) required for the propagation of feature annotation.</text>
</comment>
<comment type="caution">
    <text evidence="7">The sequence shown here is derived from an EMBL/GenBank/DDBJ whole genome shotgun (WGS) entry which is preliminary data.</text>
</comment>
<comment type="similarity">
    <text evidence="5">Belongs to the class I-like SAM-binding methyltransferase superfamily. RsmB/NOP family.</text>
</comment>
<protein>
    <submittedName>
        <fullName evidence="7">Methyltransferase domain-containing protein</fullName>
    </submittedName>
</protein>
<dbReference type="Pfam" id="PF01189">
    <property type="entry name" value="Methyltr_RsmB-F"/>
    <property type="match status" value="1"/>
</dbReference>
<feature type="active site" description="Nucleophile" evidence="5">
    <location>
        <position position="355"/>
    </location>
</feature>
<dbReference type="PROSITE" id="PS51686">
    <property type="entry name" value="SAM_MT_RSMB_NOP"/>
    <property type="match status" value="1"/>
</dbReference>
<dbReference type="OrthoDB" id="9810297at2"/>
<dbReference type="InterPro" id="IPR029063">
    <property type="entry name" value="SAM-dependent_MTases_sf"/>
</dbReference>
<dbReference type="Gene3D" id="3.40.50.150">
    <property type="entry name" value="Vaccinia Virus protein VP39"/>
    <property type="match status" value="1"/>
</dbReference>
<dbReference type="AlphaFoldDB" id="A0A4Q9FNA2"/>
<evidence type="ECO:0000313" key="8">
    <source>
        <dbReference type="Proteomes" id="UP000292372"/>
    </source>
</evidence>
<evidence type="ECO:0000313" key="7">
    <source>
        <dbReference type="EMBL" id="TBN15434.1"/>
    </source>
</evidence>
<keyword evidence="1 5" id="KW-0489">Methyltransferase</keyword>
<organism evidence="7 8">
    <name type="scientific">Hyunsoonleella pacifica</name>
    <dbReference type="NCBI Taxonomy" id="1080224"/>
    <lineage>
        <taxon>Bacteria</taxon>
        <taxon>Pseudomonadati</taxon>
        <taxon>Bacteroidota</taxon>
        <taxon>Flavobacteriia</taxon>
        <taxon>Flavobacteriales</taxon>
        <taxon>Flavobacteriaceae</taxon>
    </lineage>
</organism>
<dbReference type="GO" id="GO:0001510">
    <property type="term" value="P:RNA methylation"/>
    <property type="evidence" value="ECO:0007669"/>
    <property type="project" value="InterPro"/>
</dbReference>
<sequence>MRLHRNLCFAVIDGLTQIFNEAQYADKVIQQLLKRDKRWGARDRGFVAETTYDIVRWKRLYAEIAEVKEPFDRDNLWRMFAVWATLKGIKLPDWKYFENTPTRKIKGRFDELSKTRKLRESIPDWIDELGLKELGETKWTKEIAMQNEQADVILRVNTLKTTKDQLQNILSDENTIETEFIKGYPSALKLTKRANVFVTDAFKKGLFEVQDASSQLVAEFLDVKPGMKTVDACAGAGGKTLHIASLMENKGQIVAMDIYESKLKKLKIRARRNGVHNVDLKVIDSTKPIKKLHNKADRVLIDAPCSGLGVLRRNPDAKWKLEPEFLDRIRGVQQDVLQQYSKMVKPNGKLVYATCSVLPSENQNQVEAFLKSEAGTNFEFVKDKKVLAHESGFDGFYMALLVKKA</sequence>
<accession>A0A4Q9FNA2</accession>
<feature type="binding site" evidence="5">
    <location>
        <position position="257"/>
    </location>
    <ligand>
        <name>S-adenosyl-L-methionine</name>
        <dbReference type="ChEBI" id="CHEBI:59789"/>
    </ligand>
</feature>
<keyword evidence="3 5" id="KW-0949">S-adenosyl-L-methionine</keyword>
<dbReference type="InterPro" id="IPR054728">
    <property type="entry name" value="RsmB-like_ferredoxin"/>
</dbReference>